<comment type="caution">
    <text evidence="1">The sequence shown here is derived from an EMBL/GenBank/DDBJ whole genome shotgun (WGS) entry which is preliminary data.</text>
</comment>
<name>A0A243W7Z7_9BACT</name>
<dbReference type="AlphaFoldDB" id="A0A243W7Z7"/>
<dbReference type="EMBL" id="MTSE01000042">
    <property type="protein sequence ID" value="OUJ68823.1"/>
    <property type="molecule type" value="Genomic_DNA"/>
</dbReference>
<gene>
    <name evidence="1" type="ORF">BXP70_27385</name>
</gene>
<reference evidence="1 2" key="1">
    <citation type="submission" date="2017-01" db="EMBL/GenBank/DDBJ databases">
        <title>A new Hymenobacter.</title>
        <authorList>
            <person name="Liang Y."/>
            <person name="Feng F."/>
        </authorList>
    </citation>
    <scope>NUCLEOTIDE SEQUENCE [LARGE SCALE GENOMIC DNA]</scope>
    <source>
        <strain evidence="1">MIMBbqt21</strain>
    </source>
</reference>
<dbReference type="OrthoDB" id="877332at2"/>
<organism evidence="1 2">
    <name type="scientific">Hymenobacter crusticola</name>
    <dbReference type="NCBI Taxonomy" id="1770526"/>
    <lineage>
        <taxon>Bacteria</taxon>
        <taxon>Pseudomonadati</taxon>
        <taxon>Bacteroidota</taxon>
        <taxon>Cytophagia</taxon>
        <taxon>Cytophagales</taxon>
        <taxon>Hymenobacteraceae</taxon>
        <taxon>Hymenobacter</taxon>
    </lineage>
</organism>
<keyword evidence="2" id="KW-1185">Reference proteome</keyword>
<dbReference type="Proteomes" id="UP000194873">
    <property type="component" value="Unassembled WGS sequence"/>
</dbReference>
<evidence type="ECO:0000313" key="1">
    <source>
        <dbReference type="EMBL" id="OUJ68823.1"/>
    </source>
</evidence>
<proteinExistence type="predicted"/>
<protein>
    <submittedName>
        <fullName evidence="1">Uncharacterized protein</fullName>
    </submittedName>
</protein>
<sequence>MSALDTNPNYNNSTETTLDRIRASYVMEGAEERLSPSDKLRKEQLEAAHSLLVNYHSLEQAVPLLVGRFGISRASAYRRCTEAIRLFGDVTRTYKDGIRHILYEFAMKVFQLAASAKPPDLKAMNTAIKNMAVLKGLDKDDGNALTPEVLANRTYVLSITLNGKDGQEKSIDLGNLNKIDADTYAQVIEAVEQSDVGLEEMRGLLLESSEGGDEDDD</sequence>
<dbReference type="RefSeq" id="WP_086597298.1">
    <property type="nucleotide sequence ID" value="NZ_MTSE01000042.1"/>
</dbReference>
<accession>A0A243W7Z7</accession>
<evidence type="ECO:0000313" key="2">
    <source>
        <dbReference type="Proteomes" id="UP000194873"/>
    </source>
</evidence>